<feature type="transmembrane region" description="Helical" evidence="9">
    <location>
        <begin position="21"/>
        <end position="43"/>
    </location>
</feature>
<keyword evidence="7 9" id="KW-0472">Membrane</keyword>
<evidence type="ECO:0000259" key="10">
    <source>
        <dbReference type="Pfam" id="PF00535"/>
    </source>
</evidence>
<feature type="domain" description="Glycosyltransferase 2-like" evidence="10">
    <location>
        <begin position="112"/>
        <end position="304"/>
    </location>
</feature>
<evidence type="ECO:0000256" key="4">
    <source>
        <dbReference type="ARBA" id="ARBA00022679"/>
    </source>
</evidence>
<comment type="pathway">
    <text evidence="2">Glycan metabolism.</text>
</comment>
<dbReference type="Pfam" id="PF00535">
    <property type="entry name" value="Glycos_transf_2"/>
    <property type="match status" value="1"/>
</dbReference>
<keyword evidence="5 9" id="KW-0812">Transmembrane</keyword>
<evidence type="ECO:0000256" key="3">
    <source>
        <dbReference type="ARBA" id="ARBA00022676"/>
    </source>
</evidence>
<evidence type="ECO:0000256" key="1">
    <source>
        <dbReference type="ARBA" id="ARBA00004141"/>
    </source>
</evidence>
<evidence type="ECO:0000256" key="6">
    <source>
        <dbReference type="ARBA" id="ARBA00022989"/>
    </source>
</evidence>
<dbReference type="CDD" id="cd06421">
    <property type="entry name" value="CESA_CelA_like"/>
    <property type="match status" value="1"/>
</dbReference>
<feature type="region of interest" description="Disordered" evidence="8">
    <location>
        <begin position="604"/>
        <end position="624"/>
    </location>
</feature>
<sequence>MGFYFDKFEDRQPEPPLEYSAVTEGIWQFLAVIAMTLGAWYLWWRWTESLNPDALWYAIPLLVAETASYFGLGLFVFNLWKVKDYEQLPPPAKFDDVVRPEHADDRPIKVDVFFPTYNEEVELVRLSIIDAKKVTYPYPIELKIFVLDDGKRPAMRQVAEEEGVGYITRSSNIGFKAGNLRNAMEQTHGDFIVICDADTRPFPTILEHTLGYFRDPDVAWVQTPQWFFDLPEGKRLPDVWGNYLKAPGRWLGKGVEAIFGEIRVGEDPFVNEPKMFYDVIQRRRNWANASFCCGAGSIHRREAVMEAALKCYADTIEKQVGKQSKQLQKLMGGQALDSGLVQEMRHQVAGEEEFTPYRFHVSEDIYTSIVLHSDEDRHWKSVLHPTVESKMLSPQDLLSWTVQRFKYAGGTLDIVANDSPMTRKGMSLAQRLMYGATAWSYLGGIWNLIFLAAPLVYLFSGIAPVSAYTGDFFLHILPFLIAMELAFMVGTWGIAGYRSKASYLSFFPVNLRAIWTVLKGEQIKFPVTPKDRQEGNFFHLVLPQLAVIVLTLVGLVYATVQYFTLGNNDYSLGGILVNVFWGLNNIIALSGIVMAAFWQPDEDPHPQPLSREAVEGSKMATASP</sequence>
<keyword evidence="4" id="KW-0808">Transferase</keyword>
<feature type="transmembrane region" description="Helical" evidence="9">
    <location>
        <begin position="55"/>
        <end position="80"/>
    </location>
</feature>
<feature type="transmembrane region" description="Helical" evidence="9">
    <location>
        <begin position="538"/>
        <end position="560"/>
    </location>
</feature>
<dbReference type="EMBL" id="CP091244">
    <property type="protein sequence ID" value="UJS23698.1"/>
    <property type="molecule type" value="Genomic_DNA"/>
</dbReference>
<keyword evidence="6 9" id="KW-1133">Transmembrane helix</keyword>
<comment type="subcellular location">
    <subcellularLocation>
        <location evidence="1">Membrane</location>
        <topology evidence="1">Multi-pass membrane protein</topology>
    </subcellularLocation>
</comment>
<gene>
    <name evidence="11" type="ORF">L2Y54_17410</name>
</gene>
<proteinExistence type="predicted"/>
<evidence type="ECO:0000256" key="9">
    <source>
        <dbReference type="SAM" id="Phobius"/>
    </source>
</evidence>
<accession>A0ABY3SW94</accession>
<evidence type="ECO:0000256" key="8">
    <source>
        <dbReference type="SAM" id="MobiDB-lite"/>
    </source>
</evidence>
<feature type="transmembrane region" description="Helical" evidence="9">
    <location>
        <begin position="572"/>
        <end position="598"/>
    </location>
</feature>
<dbReference type="RefSeq" id="WP_236497894.1">
    <property type="nucleotide sequence ID" value="NZ_CP091244.1"/>
</dbReference>
<dbReference type="InterPro" id="IPR001173">
    <property type="entry name" value="Glyco_trans_2-like"/>
</dbReference>
<evidence type="ECO:0000256" key="2">
    <source>
        <dbReference type="ARBA" id="ARBA00004881"/>
    </source>
</evidence>
<feature type="transmembrane region" description="Helical" evidence="9">
    <location>
        <begin position="472"/>
        <end position="494"/>
    </location>
</feature>
<name>A0ABY3SW94_9GAMM</name>
<evidence type="ECO:0000256" key="7">
    <source>
        <dbReference type="ARBA" id="ARBA00023136"/>
    </source>
</evidence>
<dbReference type="Gene3D" id="3.90.550.10">
    <property type="entry name" value="Spore Coat Polysaccharide Biosynthesis Protein SpsA, Chain A"/>
    <property type="match status" value="1"/>
</dbReference>
<dbReference type="SUPFAM" id="SSF53448">
    <property type="entry name" value="Nucleotide-diphospho-sugar transferases"/>
    <property type="match status" value="1"/>
</dbReference>
<dbReference type="InterPro" id="IPR050321">
    <property type="entry name" value="Glycosyltr_2/OpgH_subfam"/>
</dbReference>
<reference evidence="11" key="1">
    <citation type="journal article" date="2022" name="Microorganisms">
        <title>Two New Species of Filamentous Sulfur Bacteria of the Genus Thiothrix, Thiothrix winogradskyi sp. nov. and 'Candidatus Thiothrix sulfatifontis' sp. nov.</title>
        <authorList>
            <person name="Ravin N.V."/>
            <person name="Rossetti S."/>
            <person name="Beletsky A.V."/>
            <person name="Kadnikov V.V."/>
            <person name="Rudenko T.S."/>
            <person name="Smolyakov D.D."/>
            <person name="Moskvitina M.I."/>
            <person name="Gureeva M.V."/>
            <person name="Mardanov A.V."/>
            <person name="Grabovich M.Y."/>
        </authorList>
    </citation>
    <scope>NUCLEOTIDE SEQUENCE</scope>
    <source>
        <strain evidence="11">CT3</strain>
    </source>
</reference>
<dbReference type="Proteomes" id="UP001054801">
    <property type="component" value="Chromosome"/>
</dbReference>
<feature type="transmembrane region" description="Helical" evidence="9">
    <location>
        <begin position="432"/>
        <end position="460"/>
    </location>
</feature>
<protein>
    <submittedName>
        <fullName evidence="11">Cellulose synthase catalytic subunit</fullName>
    </submittedName>
</protein>
<keyword evidence="12" id="KW-1185">Reference proteome</keyword>
<evidence type="ECO:0000256" key="5">
    <source>
        <dbReference type="ARBA" id="ARBA00022692"/>
    </source>
</evidence>
<keyword evidence="3" id="KW-0328">Glycosyltransferase</keyword>
<organism evidence="11 12">
    <name type="scientific">Thiothrix winogradskyi</name>
    <dbReference type="NCBI Taxonomy" id="96472"/>
    <lineage>
        <taxon>Bacteria</taxon>
        <taxon>Pseudomonadati</taxon>
        <taxon>Pseudomonadota</taxon>
        <taxon>Gammaproteobacteria</taxon>
        <taxon>Thiotrichales</taxon>
        <taxon>Thiotrichaceae</taxon>
        <taxon>Thiothrix</taxon>
    </lineage>
</organism>
<evidence type="ECO:0000313" key="12">
    <source>
        <dbReference type="Proteomes" id="UP001054801"/>
    </source>
</evidence>
<dbReference type="PANTHER" id="PTHR43867">
    <property type="entry name" value="CELLULOSE SYNTHASE CATALYTIC SUBUNIT A [UDP-FORMING]"/>
    <property type="match status" value="1"/>
</dbReference>
<evidence type="ECO:0000313" key="11">
    <source>
        <dbReference type="EMBL" id="UJS23698.1"/>
    </source>
</evidence>
<dbReference type="PANTHER" id="PTHR43867:SF2">
    <property type="entry name" value="CELLULOSE SYNTHASE CATALYTIC SUBUNIT A [UDP-FORMING]"/>
    <property type="match status" value="1"/>
</dbReference>
<dbReference type="InterPro" id="IPR029044">
    <property type="entry name" value="Nucleotide-diphossugar_trans"/>
</dbReference>